<dbReference type="InParanoid" id="G3N6G2"/>
<reference evidence="7 8" key="1">
    <citation type="journal article" date="2021" name="G3 (Bethesda)">
        <title>Improved contiguity of the threespine stickleback genome using long-read sequencing.</title>
        <authorList>
            <person name="Nath S."/>
            <person name="Shaw D.E."/>
            <person name="White M.A."/>
        </authorList>
    </citation>
    <scope>NUCLEOTIDE SEQUENCE [LARGE SCALE GENOMIC DNA]</scope>
    <source>
        <strain evidence="7 8">Lake Benthic</strain>
    </source>
</reference>
<feature type="region of interest" description="Disordered" evidence="5">
    <location>
        <begin position="1445"/>
        <end position="1540"/>
    </location>
</feature>
<evidence type="ECO:0000259" key="6">
    <source>
        <dbReference type="PROSITE" id="PS51700"/>
    </source>
</evidence>
<dbReference type="RefSeq" id="XP_040058722.1">
    <property type="nucleotide sequence ID" value="XM_040202788.1"/>
</dbReference>
<reference evidence="7" key="2">
    <citation type="submission" date="2025-08" db="UniProtKB">
        <authorList>
            <consortium name="Ensembl"/>
        </authorList>
    </citation>
    <scope>IDENTIFICATION</scope>
</reference>
<sequence>MKCLKVDEYVQRTSSVEETEVLLQELQNYVKGRSGLQGRTLCDRVIRACNQQLGAGSPNLDHVSHLVRLVELSLQGYDTSAALVAQSSPLYMEKILFHIVKKLSSLEAHKLCSHVAGLLYSRLTPAQQGEDYCVLVRSCFSVLRNGLSATKDKKILNPRDKLHCQMEALSFLLLLDNESVTPSLSKAPIYSVEAIAEFESSCEAVSKDDACFLVQEMHILFSACWTGGQGCEGGASKQSTENPSLYTLFEIVLIIVKVLCKAGHYNLALTFLNDIESKVRDSPDGHCTTTALGKWTVKIHSAMKAGGESGQALTECARALRSLSADLRDREAHAVLEGCGLVVWAVESCYSKGLTGPMLLAWFSFCEEHQELIGTMLKRNSICQSECSRLQQALCVGIYKDFVFAYESMLTSQLEDTDILDRVLLYCRAKAGQMMTELRELLSENLLIKAVIAVSNLSCGFYNRRLYDQAFTLVEIICRDLCKNCPASLSVDRLSRPFMLAVQTSRRAGQLERALDWVILWLKALGDNVTTHMSEPVSLWVKTKTDAAPNLEEDIRLRTLRDGFGPDVPGERVMLCLLEEELRCYKEFAGDTAQERYNALCDLLDICHEDSSHTHLRAVYLCEMAQVVCYQDFSEQTDCTAVDFTHEALRLLEEEPETPANADRLKDDKAHALLWLYICTLEKNLQEAIDRDKKLRDLREQTRSVAHQIETNDFDYEDKQKTQDSILVYEGLHFNLAAESNLCKPLERALEEWSALLQGNILPSLRNPKQTCSSIAVIASLFKLKGKPLKALEAYQLAIGLTRQLADAHGCASSLCQSASLLLDMGTPELALAQLEQAEQVLATVTAADGPSSHSTLVILLKAQYCYSTGQVDRGVPHLCEVFEEMNNQRQSKSWYLLRARMLQTCSSYLSLDTAALPQAQRSQITQHGLNSPDTALHESLKLLCSLLVTLVGKGLYLSNGSSSDMRFVDQGENLVLKWQLLSEVLNCSMKVVAVRSSCGAVNDARLQCLEALKLAIKLQALSQCAELLVMKAELELMQGEREESRLDLDKVRNLLELCTDSPDQVQKAEVKIKPRKGRPAKKSPLPLPGVEDDLNGILSTRWIGKEPVGRDVCSSPPLKAQPRRWLSSLAHESDCHCPCCSEPCLGRATARWAATQADLVLQLDPNEAKVTLKLQAATLARCKSVAAKLGAQLAKLFPPCGPGKSPSKPSLMQDVVGRVYLHMALSALEPRLSKVCGIWKVLEAGLAFTESTTSPELRTVRAGLMATKGIVSLVTLAAKKGCSPEELFSNNWTWNAPKDDIRLKSEQKAAPPSSVLKKPKESNKNPDIPCKTKEAKKVKVVKPRIQVTSSSTKAKGLVPMTPVMIKPKLSGRELDSFDFNTVVPTLAFTPIQKVKGPASVQKAPRTASKLQFHVFEELSPVQDKVQPVPAAPRRTKKSRFVMEFSDESDSEPNPPEEPQEKTDVPKRRTTTRRAAQNRKPAPEPPAQKVAAKRQTRSKKTTAMPRETSEEEESLVCQPASNRRGRTRREVSGAEEEEPDQMRAIEEETNQVLDLSIEQLRTSDCEEAEDHAALSKDIDFEVLRRDLCCDLERDDLSELRSRGHLRGGPQTHLPHSYTRPDNLSLEDVESLLRSACLALQHFPSPTIYPTLCALLALTSGQQDPVTTAMLHADSLGITNRHQTIRHLSSCLKKLRKVSSELADKMGALSLGELGPNECTERRLSRLENIFSFPTADSATFPKSHCQEFLQLIEQLPRGVTVCVMSVLGVKPGEMGDSVLLSRLEKGSVPVTVHTTTSKQRHSISWMVREMESIQVEQKLVSSVSEKVKWWEGRRVLDSRVERLLKEMEEFLGCWWSFLLPPSLDPELSKQAQNLCKSLSEKGVAVSEEMLTAVLSASPVLCQDELKRFAVGVSPQWDTECDQLLFRAVSRLACRDEPRGHVVLILDRYLQKLPWESTSLLRSHSVSRMPSLHSIIGLSIQKEADSQSILKQGVDAKQVFYVVDPDSNLRNSQGQFKEWFCSKPEWDGVCGVAPDSSQLEEAVATKDLYIYVGHGAGARFFDGQAVLKRQMRAASLIFGCSSAALAVRGDQEGQGIVLNYLTAGCPLFLGNLWDVTDRDIDRFTKVLLESWLSAGSGASLLDYMGQSRQVTHMKHLVGAAPVVYGLPVLLQ</sequence>
<dbReference type="GeneID" id="120834670"/>
<dbReference type="GO" id="GO:0005813">
    <property type="term" value="C:centrosome"/>
    <property type="evidence" value="ECO:0007669"/>
    <property type="project" value="TreeGrafter"/>
</dbReference>
<dbReference type="eggNOG" id="KOG1849">
    <property type="taxonomic scope" value="Eukaryota"/>
</dbReference>
<dbReference type="InterPro" id="IPR030397">
    <property type="entry name" value="SEPARIN_core_dom"/>
</dbReference>
<dbReference type="Ensembl" id="ENSGACT00000000887.2">
    <property type="protein sequence ID" value="ENSGACP00000000887.2"/>
    <property type="gene ID" value="ENSGACG00000000685.2"/>
</dbReference>
<proteinExistence type="predicted"/>
<accession>G3N6G2</accession>
<feature type="region of interest" description="Disordered" evidence="5">
    <location>
        <begin position="1306"/>
        <end position="1330"/>
    </location>
</feature>
<dbReference type="SUPFAM" id="SSF48452">
    <property type="entry name" value="TPR-like"/>
    <property type="match status" value="1"/>
</dbReference>
<reference evidence="7" key="3">
    <citation type="submission" date="2025-09" db="UniProtKB">
        <authorList>
            <consortium name="Ensembl"/>
        </authorList>
    </citation>
    <scope>IDENTIFICATION</scope>
</reference>
<keyword evidence="8" id="KW-1185">Reference proteome</keyword>
<dbReference type="GO" id="GO:0005737">
    <property type="term" value="C:cytoplasm"/>
    <property type="evidence" value="ECO:0007669"/>
    <property type="project" value="TreeGrafter"/>
</dbReference>
<evidence type="ECO:0000256" key="3">
    <source>
        <dbReference type="ARBA" id="ARBA00022801"/>
    </source>
</evidence>
<evidence type="ECO:0000256" key="4">
    <source>
        <dbReference type="ARBA" id="ARBA00022829"/>
    </source>
</evidence>
<evidence type="ECO:0000313" key="8">
    <source>
        <dbReference type="Proteomes" id="UP000007635"/>
    </source>
</evidence>
<keyword evidence="4" id="KW-0159">Chromosome partition</keyword>
<evidence type="ECO:0000256" key="5">
    <source>
        <dbReference type="SAM" id="MobiDB-lite"/>
    </source>
</evidence>
<dbReference type="Pfam" id="PF03568">
    <property type="entry name" value="Separin_C"/>
    <property type="match status" value="1"/>
</dbReference>
<evidence type="ECO:0000313" key="7">
    <source>
        <dbReference type="Ensembl" id="ENSGACP00000000887.2"/>
    </source>
</evidence>
<dbReference type="EC" id="3.4.22.49" evidence="2"/>
<dbReference type="MEROPS" id="C50.002"/>
<dbReference type="PROSITE" id="PS51700">
    <property type="entry name" value="SEPARIN"/>
    <property type="match status" value="1"/>
</dbReference>
<dbReference type="GO" id="GO:0072686">
    <property type="term" value="C:mitotic spindle"/>
    <property type="evidence" value="ECO:0007669"/>
    <property type="project" value="TreeGrafter"/>
</dbReference>
<dbReference type="GeneTree" id="ENSGT00390000004990"/>
<dbReference type="InterPro" id="IPR011990">
    <property type="entry name" value="TPR-like_helical_dom_sf"/>
</dbReference>
<dbReference type="InterPro" id="IPR005314">
    <property type="entry name" value="Peptidase_C50"/>
</dbReference>
<keyword evidence="3" id="KW-0378">Hydrolase</keyword>
<evidence type="ECO:0000256" key="1">
    <source>
        <dbReference type="ARBA" id="ARBA00000451"/>
    </source>
</evidence>
<dbReference type="KEGG" id="gat:120834670"/>
<dbReference type="GO" id="GO:0051307">
    <property type="term" value="P:meiotic chromosome separation"/>
    <property type="evidence" value="ECO:0007669"/>
    <property type="project" value="TreeGrafter"/>
</dbReference>
<dbReference type="GO" id="GO:0005634">
    <property type="term" value="C:nucleus"/>
    <property type="evidence" value="ECO:0007669"/>
    <property type="project" value="InterPro"/>
</dbReference>
<dbReference type="PANTHER" id="PTHR12792:SF0">
    <property type="entry name" value="SEPARIN"/>
    <property type="match status" value="1"/>
</dbReference>
<dbReference type="Gene3D" id="1.25.40.10">
    <property type="entry name" value="Tetratricopeptide repeat domain"/>
    <property type="match status" value="1"/>
</dbReference>
<dbReference type="OMA" id="YMGMTAS"/>
<comment type="catalytic activity">
    <reaction evidence="1">
        <text>All bonds known to be hydrolyzed by this endopeptidase have arginine in P1 and an acidic residue in P4. P6 is often occupied by an acidic residue or by a hydroxy-amino-acid residue, the phosphorylation of which enhances cleavage.</text>
        <dbReference type="EC" id="3.4.22.49"/>
    </reaction>
</comment>
<organism evidence="7 8">
    <name type="scientific">Gasterosteus aculeatus aculeatus</name>
    <name type="common">three-spined stickleback</name>
    <dbReference type="NCBI Taxonomy" id="481459"/>
    <lineage>
        <taxon>Eukaryota</taxon>
        <taxon>Metazoa</taxon>
        <taxon>Chordata</taxon>
        <taxon>Craniata</taxon>
        <taxon>Vertebrata</taxon>
        <taxon>Euteleostomi</taxon>
        <taxon>Actinopterygii</taxon>
        <taxon>Neopterygii</taxon>
        <taxon>Teleostei</taxon>
        <taxon>Neoteleostei</taxon>
        <taxon>Acanthomorphata</taxon>
        <taxon>Eupercaria</taxon>
        <taxon>Perciformes</taxon>
        <taxon>Cottioidei</taxon>
        <taxon>Gasterosteales</taxon>
        <taxon>Gasterosteidae</taxon>
        <taxon>Gasterosteus</taxon>
    </lineage>
</organism>
<dbReference type="CTD" id="9700"/>
<dbReference type="GO" id="GO:0006508">
    <property type="term" value="P:proteolysis"/>
    <property type="evidence" value="ECO:0007669"/>
    <property type="project" value="InterPro"/>
</dbReference>
<dbReference type="STRING" id="69293.ENSGACP00000000887"/>
<feature type="domain" description="Peptidase C50" evidence="6">
    <location>
        <begin position="1995"/>
        <end position="2090"/>
    </location>
</feature>
<dbReference type="Bgee" id="ENSGACG00000000685">
    <property type="expression patterns" value="Expressed in embryo and 3 other cell types or tissues"/>
</dbReference>
<feature type="compositionally biased region" description="Basic and acidic residues" evidence="5">
    <location>
        <begin position="1319"/>
        <end position="1330"/>
    </location>
</feature>
<dbReference type="GO" id="GO:0004197">
    <property type="term" value="F:cysteine-type endopeptidase activity"/>
    <property type="evidence" value="ECO:0007669"/>
    <property type="project" value="InterPro"/>
</dbReference>
<feature type="compositionally biased region" description="Basic residues" evidence="5">
    <location>
        <begin position="1491"/>
        <end position="1500"/>
    </location>
</feature>
<dbReference type="PANTHER" id="PTHR12792">
    <property type="entry name" value="EXTRA SPINDLE POLES 1-RELATED"/>
    <property type="match status" value="1"/>
</dbReference>
<name>G3N6G2_GASAC</name>
<evidence type="ECO:0000256" key="2">
    <source>
        <dbReference type="ARBA" id="ARBA00012489"/>
    </source>
</evidence>
<dbReference type="Proteomes" id="UP000007635">
    <property type="component" value="Chromosome XVII"/>
</dbReference>
<protein>
    <recommendedName>
        <fullName evidence="2">separase</fullName>
        <ecNumber evidence="2">3.4.22.49</ecNumber>
    </recommendedName>
</protein>